<dbReference type="EMBL" id="FQNF01000015">
    <property type="protein sequence ID" value="SGZ39010.1"/>
    <property type="molecule type" value="Genomic_DNA"/>
</dbReference>
<evidence type="ECO:0000256" key="3">
    <source>
        <dbReference type="ARBA" id="ARBA00022448"/>
    </source>
</evidence>
<keyword evidence="6 8" id="KW-1133">Transmembrane helix</keyword>
<evidence type="ECO:0000313" key="10">
    <source>
        <dbReference type="EMBL" id="SGZ39010.1"/>
    </source>
</evidence>
<gene>
    <name evidence="10" type="ORF">HGUI_01210</name>
</gene>
<dbReference type="OrthoDB" id="28208at2759"/>
<evidence type="ECO:0000256" key="7">
    <source>
        <dbReference type="ARBA" id="ARBA00023136"/>
    </source>
</evidence>
<evidence type="ECO:0000259" key="9">
    <source>
        <dbReference type="Pfam" id="PF01490"/>
    </source>
</evidence>
<dbReference type="Pfam" id="PF01490">
    <property type="entry name" value="Aa_trans"/>
    <property type="match status" value="1"/>
</dbReference>
<feature type="transmembrane region" description="Helical" evidence="8">
    <location>
        <begin position="363"/>
        <end position="381"/>
    </location>
</feature>
<evidence type="ECO:0000313" key="11">
    <source>
        <dbReference type="Proteomes" id="UP000183365"/>
    </source>
</evidence>
<dbReference type="InterPro" id="IPR013057">
    <property type="entry name" value="AA_transpt_TM"/>
</dbReference>
<keyword evidence="3" id="KW-0813">Transport</keyword>
<protein>
    <submittedName>
        <fullName evidence="10">Related to Vacuolar amino acid transporter 2</fullName>
    </submittedName>
</protein>
<comment type="subcellular location">
    <subcellularLocation>
        <location evidence="1">Vacuole membrane</location>
        <topology evidence="1">Multi-pass membrane protein</topology>
    </subcellularLocation>
</comment>
<evidence type="ECO:0000256" key="5">
    <source>
        <dbReference type="ARBA" id="ARBA00022970"/>
    </source>
</evidence>
<feature type="transmembrane region" description="Helical" evidence="8">
    <location>
        <begin position="425"/>
        <end position="444"/>
    </location>
</feature>
<comment type="similarity">
    <text evidence="2">Belongs to the amino acid/polyamine transporter 2 family.</text>
</comment>
<dbReference type="GO" id="GO:0015179">
    <property type="term" value="F:L-amino acid transmembrane transporter activity"/>
    <property type="evidence" value="ECO:0007669"/>
    <property type="project" value="TreeGrafter"/>
</dbReference>
<keyword evidence="7 8" id="KW-0472">Membrane</keyword>
<evidence type="ECO:0000256" key="6">
    <source>
        <dbReference type="ARBA" id="ARBA00022989"/>
    </source>
</evidence>
<sequence length="445" mass="49428">MTDNSDTLFDIDTDFHKDLELTSFQPESSLVETYQSPSDKLNKPLNDEVNGEASLLNALMNTLNSILGAGLIAIPMSFSYVGLMGVAVILPFTVLIMDFTMRLIVKNLKISQSKTYQQSVEYTMGNVGKFIILFGNGMFAVGGCISFLIIIGDTLPHVLVALMPKFATFLKSRSFTILFCGWFVCFPLALHRDIGKLGGFSLIACVSMGFIVLSVIIKGPFLNTDYRADGMNLTFKQYGFNFKKLVKGMSIINFAMICHHNTAMIFQSLKNKANFNRLIHLSTIISGLVIFIIGIAGFLTFQGKVSSNILNNFPEDDILINISRALFAFNMITTYPLEVFVLREVIRDLINFNKSEVIELTDTQHFGITFAISLMATFTATQVDNLGSVLELVGSYAGSLMAFILPPLVNILLNPERSNKENIKYYIVIGLGAFLIIYSTYELFV</sequence>
<proteinExistence type="inferred from homology"/>
<feature type="transmembrane region" description="Helical" evidence="8">
    <location>
        <begin position="393"/>
        <end position="413"/>
    </location>
</feature>
<dbReference type="AlphaFoldDB" id="A0A1L0AXW3"/>
<name>A0A1L0AXW3_9ASCO</name>
<dbReference type="GO" id="GO:0005783">
    <property type="term" value="C:endoplasmic reticulum"/>
    <property type="evidence" value="ECO:0007669"/>
    <property type="project" value="TreeGrafter"/>
</dbReference>
<accession>A0A1L0AXW3</accession>
<feature type="transmembrane region" description="Helical" evidence="8">
    <location>
        <begin position="197"/>
        <end position="217"/>
    </location>
</feature>
<dbReference type="PANTHER" id="PTHR22950">
    <property type="entry name" value="AMINO ACID TRANSPORTER"/>
    <property type="match status" value="1"/>
</dbReference>
<evidence type="ECO:0000256" key="4">
    <source>
        <dbReference type="ARBA" id="ARBA00022692"/>
    </source>
</evidence>
<keyword evidence="5" id="KW-0029">Amino-acid transport</keyword>
<keyword evidence="11" id="KW-1185">Reference proteome</keyword>
<feature type="transmembrane region" description="Helical" evidence="8">
    <location>
        <begin position="318"/>
        <end position="342"/>
    </location>
</feature>
<reference evidence="11" key="1">
    <citation type="submission" date="2016-11" db="EMBL/GenBank/DDBJ databases">
        <authorList>
            <person name="Guldener U."/>
        </authorList>
    </citation>
    <scope>NUCLEOTIDE SEQUENCE [LARGE SCALE GENOMIC DNA]</scope>
</reference>
<dbReference type="GO" id="GO:0005774">
    <property type="term" value="C:vacuolar membrane"/>
    <property type="evidence" value="ECO:0007669"/>
    <property type="project" value="UniProtKB-SubCell"/>
</dbReference>
<dbReference type="VEuPathDB" id="FungiDB:HGUI_01210"/>
<feature type="transmembrane region" description="Helical" evidence="8">
    <location>
        <begin position="245"/>
        <end position="266"/>
    </location>
</feature>
<feature type="transmembrane region" description="Helical" evidence="8">
    <location>
        <begin position="126"/>
        <end position="152"/>
    </location>
</feature>
<dbReference type="PANTHER" id="PTHR22950:SF458">
    <property type="entry name" value="SODIUM-COUPLED NEUTRAL AMINO ACID TRANSPORTER 11-RELATED"/>
    <property type="match status" value="1"/>
</dbReference>
<evidence type="ECO:0000256" key="2">
    <source>
        <dbReference type="ARBA" id="ARBA00008066"/>
    </source>
</evidence>
<dbReference type="Proteomes" id="UP000183365">
    <property type="component" value="Unassembled WGS sequence"/>
</dbReference>
<organism evidence="10 11">
    <name type="scientific">Hanseniaspora guilliermondii</name>
    <dbReference type="NCBI Taxonomy" id="56406"/>
    <lineage>
        <taxon>Eukaryota</taxon>
        <taxon>Fungi</taxon>
        <taxon>Dikarya</taxon>
        <taxon>Ascomycota</taxon>
        <taxon>Saccharomycotina</taxon>
        <taxon>Saccharomycetes</taxon>
        <taxon>Saccharomycodales</taxon>
        <taxon>Saccharomycodaceae</taxon>
        <taxon>Hanseniaspora</taxon>
    </lineage>
</organism>
<feature type="transmembrane region" description="Helical" evidence="8">
    <location>
        <begin position="80"/>
        <end position="105"/>
    </location>
</feature>
<keyword evidence="4 8" id="KW-0812">Transmembrane</keyword>
<evidence type="ECO:0000256" key="8">
    <source>
        <dbReference type="SAM" id="Phobius"/>
    </source>
</evidence>
<feature type="transmembrane region" description="Helical" evidence="8">
    <location>
        <begin position="278"/>
        <end position="298"/>
    </location>
</feature>
<feature type="domain" description="Amino acid transporter transmembrane" evidence="9">
    <location>
        <begin position="53"/>
        <end position="444"/>
    </location>
</feature>
<feature type="transmembrane region" description="Helical" evidence="8">
    <location>
        <begin position="172"/>
        <end position="190"/>
    </location>
</feature>
<evidence type="ECO:0000256" key="1">
    <source>
        <dbReference type="ARBA" id="ARBA00004128"/>
    </source>
</evidence>